<keyword evidence="1 10" id="KW-0963">Cytoplasm</keyword>
<accession>A0A939HAG9</accession>
<proteinExistence type="inferred from homology"/>
<feature type="binding site" evidence="10">
    <location>
        <begin position="161"/>
        <end position="169"/>
    </location>
    <ligand>
        <name>GTP</name>
        <dbReference type="ChEBI" id="CHEBI:37565"/>
    </ligand>
</feature>
<dbReference type="Proteomes" id="UP000664218">
    <property type="component" value="Unassembled WGS sequence"/>
</dbReference>
<dbReference type="PROSITE" id="PS51721">
    <property type="entry name" value="G_CP"/>
    <property type="match status" value="1"/>
</dbReference>
<evidence type="ECO:0000259" key="11">
    <source>
        <dbReference type="PROSITE" id="PS50936"/>
    </source>
</evidence>
<dbReference type="GO" id="GO:0019843">
    <property type="term" value="F:rRNA binding"/>
    <property type="evidence" value="ECO:0007669"/>
    <property type="project" value="UniProtKB-KW"/>
</dbReference>
<comment type="cofactor">
    <cofactor evidence="10">
        <name>Zn(2+)</name>
        <dbReference type="ChEBI" id="CHEBI:29105"/>
    </cofactor>
    <text evidence="10">Binds 1 zinc ion per subunit.</text>
</comment>
<dbReference type="Gene3D" id="3.40.50.300">
    <property type="entry name" value="P-loop containing nucleotide triphosphate hydrolases"/>
    <property type="match status" value="1"/>
</dbReference>
<dbReference type="HAMAP" id="MF_01820">
    <property type="entry name" value="GTPase_RsgA"/>
    <property type="match status" value="1"/>
</dbReference>
<reference evidence="13" key="1">
    <citation type="submission" date="2021-03" db="EMBL/GenBank/DDBJ databases">
        <title>Proteiniclasticum marinus sp. nov., isolated from tidal flat sediment.</title>
        <authorList>
            <person name="Namirimu T."/>
            <person name="Yang J.-A."/>
            <person name="Yang S.-H."/>
            <person name="Kim Y.-J."/>
            <person name="Kwon K.K."/>
        </authorList>
    </citation>
    <scope>NUCLEOTIDE SEQUENCE</scope>
    <source>
        <strain evidence="13">SCR006</strain>
    </source>
</reference>
<comment type="subcellular location">
    <subcellularLocation>
        <location evidence="10">Cytoplasm</location>
    </subcellularLocation>
</comment>
<dbReference type="GO" id="GO:0042274">
    <property type="term" value="P:ribosomal small subunit biogenesis"/>
    <property type="evidence" value="ECO:0007669"/>
    <property type="project" value="UniProtKB-UniRule"/>
</dbReference>
<dbReference type="RefSeq" id="WP_207598231.1">
    <property type="nucleotide sequence ID" value="NZ_JAFNJU010000001.1"/>
</dbReference>
<dbReference type="NCBIfam" id="TIGR00157">
    <property type="entry name" value="ribosome small subunit-dependent GTPase A"/>
    <property type="match status" value="1"/>
</dbReference>
<dbReference type="EMBL" id="JAFNJU010000001">
    <property type="protein sequence ID" value="MBO1263723.1"/>
    <property type="molecule type" value="Genomic_DNA"/>
</dbReference>
<keyword evidence="6 10" id="KW-0378">Hydrolase</keyword>
<comment type="function">
    <text evidence="10">One of several proteins that assist in the late maturation steps of the functional core of the 30S ribosomal subunit. Helps release RbfA from mature subunits. May play a role in the assembly of ribosomal proteins into the subunit. Circularly permuted GTPase that catalyzes slow GTP hydrolysis, GTPase activity is stimulated by the 30S ribosomal subunit.</text>
</comment>
<dbReference type="PANTHER" id="PTHR32120">
    <property type="entry name" value="SMALL RIBOSOMAL SUBUNIT BIOGENESIS GTPASE RSGA"/>
    <property type="match status" value="1"/>
</dbReference>
<evidence type="ECO:0000256" key="5">
    <source>
        <dbReference type="ARBA" id="ARBA00022741"/>
    </source>
</evidence>
<comment type="subunit">
    <text evidence="10">Monomer. Associates with 30S ribosomal subunit, binds 16S rRNA.</text>
</comment>
<dbReference type="InterPro" id="IPR010914">
    <property type="entry name" value="RsgA_GTPase_dom"/>
</dbReference>
<feature type="binding site" evidence="10">
    <location>
        <begin position="110"/>
        <end position="113"/>
    </location>
    <ligand>
        <name>GTP</name>
        <dbReference type="ChEBI" id="CHEBI:37565"/>
    </ligand>
</feature>
<keyword evidence="3 10" id="KW-0479">Metal-binding</keyword>
<evidence type="ECO:0000256" key="7">
    <source>
        <dbReference type="ARBA" id="ARBA00022833"/>
    </source>
</evidence>
<dbReference type="CDD" id="cd04466">
    <property type="entry name" value="S1_YloQ_GTPase"/>
    <property type="match status" value="1"/>
</dbReference>
<sequence>MEGIIIKGIAGFYYVRTSEGVLECKARGIFRKNNITPMVGDRVTVIATPEGNTLDKIHERSSELMRPFVANISQAYVVFALRNPDINVELLNKFLVYLEMKHIEPVLVFNKSDLATEEEMTNIREDFKGTGYPIYFIEAKSGLGLDDLYAQLRNHITVLCGPSGAGKSTLLNKLSGNETMETGDISVRLNRGKHTTRHSELIEINDALLVDTPGFSTMDFTMEAEELKNYFPEFYEYEGECRFNGCNHNREPGCRVKAEVGKTISEARYNYYVKYYNELVEENKRKW</sequence>
<feature type="domain" description="EngC GTPase" evidence="11">
    <location>
        <begin position="70"/>
        <end position="216"/>
    </location>
</feature>
<feature type="binding site" evidence="10">
    <location>
        <position position="248"/>
    </location>
    <ligand>
        <name>Zn(2+)</name>
        <dbReference type="ChEBI" id="CHEBI:29105"/>
    </ligand>
</feature>
<keyword evidence="9 10" id="KW-0342">GTP-binding</keyword>
<feature type="binding site" evidence="10">
    <location>
        <position position="254"/>
    </location>
    <ligand>
        <name>Zn(2+)</name>
        <dbReference type="ChEBI" id="CHEBI:29105"/>
    </ligand>
</feature>
<evidence type="ECO:0000256" key="2">
    <source>
        <dbReference type="ARBA" id="ARBA00022517"/>
    </source>
</evidence>
<dbReference type="PROSITE" id="PS50936">
    <property type="entry name" value="ENGC_GTPASE"/>
    <property type="match status" value="1"/>
</dbReference>
<organism evidence="13 14">
    <name type="scientific">Proteiniclasticum aestuarii</name>
    <dbReference type="NCBI Taxonomy" id="2817862"/>
    <lineage>
        <taxon>Bacteria</taxon>
        <taxon>Bacillati</taxon>
        <taxon>Bacillota</taxon>
        <taxon>Clostridia</taxon>
        <taxon>Eubacteriales</taxon>
        <taxon>Clostridiaceae</taxon>
        <taxon>Proteiniclasticum</taxon>
    </lineage>
</organism>
<keyword evidence="5 10" id="KW-0547">Nucleotide-binding</keyword>
<dbReference type="GO" id="GO:0005737">
    <property type="term" value="C:cytoplasm"/>
    <property type="evidence" value="ECO:0007669"/>
    <property type="project" value="UniProtKB-SubCell"/>
</dbReference>
<comment type="caution">
    <text evidence="13">The sequence shown here is derived from an EMBL/GenBank/DDBJ whole genome shotgun (WGS) entry which is preliminary data.</text>
</comment>
<dbReference type="SUPFAM" id="SSF50249">
    <property type="entry name" value="Nucleic acid-binding proteins"/>
    <property type="match status" value="1"/>
</dbReference>
<evidence type="ECO:0000256" key="3">
    <source>
        <dbReference type="ARBA" id="ARBA00022723"/>
    </source>
</evidence>
<feature type="binding site" evidence="10">
    <location>
        <position position="241"/>
    </location>
    <ligand>
        <name>Zn(2+)</name>
        <dbReference type="ChEBI" id="CHEBI:29105"/>
    </ligand>
</feature>
<evidence type="ECO:0000256" key="10">
    <source>
        <dbReference type="HAMAP-Rule" id="MF_01820"/>
    </source>
</evidence>
<dbReference type="SUPFAM" id="SSF52540">
    <property type="entry name" value="P-loop containing nucleoside triphosphate hydrolases"/>
    <property type="match status" value="1"/>
</dbReference>
<dbReference type="Gene3D" id="1.10.40.50">
    <property type="entry name" value="Probable gtpase engc, domain 3"/>
    <property type="match status" value="1"/>
</dbReference>
<feature type="binding site" evidence="10">
    <location>
        <position position="246"/>
    </location>
    <ligand>
        <name>Zn(2+)</name>
        <dbReference type="ChEBI" id="CHEBI:29105"/>
    </ligand>
</feature>
<keyword evidence="7 10" id="KW-0862">Zinc</keyword>
<dbReference type="GO" id="GO:0046872">
    <property type="term" value="F:metal ion binding"/>
    <property type="evidence" value="ECO:0007669"/>
    <property type="project" value="UniProtKB-KW"/>
</dbReference>
<evidence type="ECO:0000259" key="12">
    <source>
        <dbReference type="PROSITE" id="PS51721"/>
    </source>
</evidence>
<evidence type="ECO:0000313" key="14">
    <source>
        <dbReference type="Proteomes" id="UP000664218"/>
    </source>
</evidence>
<dbReference type="InterPro" id="IPR012340">
    <property type="entry name" value="NA-bd_OB-fold"/>
</dbReference>
<evidence type="ECO:0000256" key="8">
    <source>
        <dbReference type="ARBA" id="ARBA00022884"/>
    </source>
</evidence>
<dbReference type="CDD" id="cd01854">
    <property type="entry name" value="YjeQ_EngC"/>
    <property type="match status" value="1"/>
</dbReference>
<dbReference type="PANTHER" id="PTHR32120:SF11">
    <property type="entry name" value="SMALL RIBOSOMAL SUBUNIT BIOGENESIS GTPASE RSGA 1, MITOCHONDRIAL-RELATED"/>
    <property type="match status" value="1"/>
</dbReference>
<comment type="similarity">
    <text evidence="10">Belongs to the TRAFAC class YlqF/YawG GTPase family. RsgA subfamily.</text>
</comment>
<dbReference type="GO" id="GO:0005525">
    <property type="term" value="F:GTP binding"/>
    <property type="evidence" value="ECO:0007669"/>
    <property type="project" value="UniProtKB-UniRule"/>
</dbReference>
<dbReference type="InterPro" id="IPR031944">
    <property type="entry name" value="RsgA_N"/>
</dbReference>
<dbReference type="Pfam" id="PF16745">
    <property type="entry name" value="RsgA_N"/>
    <property type="match status" value="1"/>
</dbReference>
<protein>
    <recommendedName>
        <fullName evidence="10">Small ribosomal subunit biogenesis GTPase RsgA</fullName>
        <ecNumber evidence="10">3.6.1.-</ecNumber>
    </recommendedName>
</protein>
<dbReference type="InterPro" id="IPR030378">
    <property type="entry name" value="G_CP_dom"/>
</dbReference>
<dbReference type="AlphaFoldDB" id="A0A939HAG9"/>
<keyword evidence="4 10" id="KW-0699">rRNA-binding</keyword>
<evidence type="ECO:0000256" key="4">
    <source>
        <dbReference type="ARBA" id="ARBA00022730"/>
    </source>
</evidence>
<evidence type="ECO:0000256" key="6">
    <source>
        <dbReference type="ARBA" id="ARBA00022801"/>
    </source>
</evidence>
<dbReference type="GO" id="GO:0003924">
    <property type="term" value="F:GTPase activity"/>
    <property type="evidence" value="ECO:0007669"/>
    <property type="project" value="UniProtKB-UniRule"/>
</dbReference>
<dbReference type="Gene3D" id="2.40.50.140">
    <property type="entry name" value="Nucleic acid-binding proteins"/>
    <property type="match status" value="1"/>
</dbReference>
<dbReference type="Pfam" id="PF03193">
    <property type="entry name" value="RsgA_GTPase"/>
    <property type="match status" value="1"/>
</dbReference>
<gene>
    <name evidence="10 13" type="primary">rsgA</name>
    <name evidence="13" type="ORF">J3A84_01530</name>
</gene>
<evidence type="ECO:0000256" key="1">
    <source>
        <dbReference type="ARBA" id="ARBA00022490"/>
    </source>
</evidence>
<evidence type="ECO:0000313" key="13">
    <source>
        <dbReference type="EMBL" id="MBO1263723.1"/>
    </source>
</evidence>
<keyword evidence="14" id="KW-1185">Reference proteome</keyword>
<dbReference type="EC" id="3.6.1.-" evidence="10"/>
<feature type="domain" description="CP-type G" evidence="12">
    <location>
        <begin position="61"/>
        <end position="218"/>
    </location>
</feature>
<evidence type="ECO:0000256" key="9">
    <source>
        <dbReference type="ARBA" id="ARBA00023134"/>
    </source>
</evidence>
<dbReference type="InterPro" id="IPR004881">
    <property type="entry name" value="Ribosome_biogen_GTPase_RsgA"/>
</dbReference>
<name>A0A939HAG9_9CLOT</name>
<dbReference type="InterPro" id="IPR027417">
    <property type="entry name" value="P-loop_NTPase"/>
</dbReference>
<keyword evidence="2 10" id="KW-0690">Ribosome biogenesis</keyword>
<keyword evidence="8 10" id="KW-0694">RNA-binding</keyword>